<dbReference type="InterPro" id="IPR000537">
    <property type="entry name" value="UbiA_prenyltransferase"/>
</dbReference>
<dbReference type="AlphaFoldDB" id="F4PW54"/>
<evidence type="ECO:0000313" key="8">
    <source>
        <dbReference type="Proteomes" id="UP000007797"/>
    </source>
</evidence>
<comment type="subcellular location">
    <subcellularLocation>
        <location evidence="1">Membrane</location>
        <topology evidence="1">Multi-pass membrane protein</topology>
    </subcellularLocation>
</comment>
<dbReference type="EMBL" id="GL883013">
    <property type="protein sequence ID" value="EGG20218.1"/>
    <property type="molecule type" value="Genomic_DNA"/>
</dbReference>
<organism evidence="7 8">
    <name type="scientific">Cavenderia fasciculata</name>
    <name type="common">Slime mold</name>
    <name type="synonym">Dictyostelium fasciculatum</name>
    <dbReference type="NCBI Taxonomy" id="261658"/>
    <lineage>
        <taxon>Eukaryota</taxon>
        <taxon>Amoebozoa</taxon>
        <taxon>Evosea</taxon>
        <taxon>Eumycetozoa</taxon>
        <taxon>Dictyostelia</taxon>
        <taxon>Acytosteliales</taxon>
        <taxon>Cavenderiaceae</taxon>
        <taxon>Cavenderia</taxon>
    </lineage>
</organism>
<evidence type="ECO:0000313" key="7">
    <source>
        <dbReference type="EMBL" id="EGG20218.1"/>
    </source>
</evidence>
<evidence type="ECO:0000256" key="6">
    <source>
        <dbReference type="SAM" id="Phobius"/>
    </source>
</evidence>
<evidence type="ECO:0008006" key="9">
    <source>
        <dbReference type="Google" id="ProtNLM"/>
    </source>
</evidence>
<dbReference type="GO" id="GO:0016020">
    <property type="term" value="C:membrane"/>
    <property type="evidence" value="ECO:0007669"/>
    <property type="project" value="UniProtKB-SubCell"/>
</dbReference>
<dbReference type="InterPro" id="IPR026046">
    <property type="entry name" value="UBIAD1"/>
</dbReference>
<name>F4PW54_CACFS</name>
<feature type="transmembrane region" description="Helical" evidence="6">
    <location>
        <begin position="352"/>
        <end position="371"/>
    </location>
</feature>
<evidence type="ECO:0000256" key="2">
    <source>
        <dbReference type="ARBA" id="ARBA00022692"/>
    </source>
</evidence>
<dbReference type="GO" id="GO:0042371">
    <property type="term" value="P:vitamin K biosynthetic process"/>
    <property type="evidence" value="ECO:0007669"/>
    <property type="project" value="TreeGrafter"/>
</dbReference>
<feature type="transmembrane region" description="Helical" evidence="6">
    <location>
        <begin position="378"/>
        <end position="398"/>
    </location>
</feature>
<dbReference type="KEGG" id="dfa:DFA_07339"/>
<reference evidence="8" key="1">
    <citation type="journal article" date="2011" name="Genome Res.">
        <title>Phylogeny-wide analysis of social amoeba genomes highlights ancient origins for complex intercellular communication.</title>
        <authorList>
            <person name="Heidel A.J."/>
            <person name="Lawal H.M."/>
            <person name="Felder M."/>
            <person name="Schilde C."/>
            <person name="Helps N.R."/>
            <person name="Tunggal B."/>
            <person name="Rivero F."/>
            <person name="John U."/>
            <person name="Schleicher M."/>
            <person name="Eichinger L."/>
            <person name="Platzer M."/>
            <person name="Noegel A.A."/>
            <person name="Schaap P."/>
            <person name="Gloeckner G."/>
        </authorList>
    </citation>
    <scope>NUCLEOTIDE SEQUENCE [LARGE SCALE GENOMIC DNA]</scope>
    <source>
        <strain evidence="8">SH3</strain>
    </source>
</reference>
<evidence type="ECO:0000256" key="1">
    <source>
        <dbReference type="ARBA" id="ARBA00004141"/>
    </source>
</evidence>
<feature type="transmembrane region" description="Helical" evidence="6">
    <location>
        <begin position="101"/>
        <end position="120"/>
    </location>
</feature>
<keyword evidence="8" id="KW-1185">Reference proteome</keyword>
<dbReference type="PANTHER" id="PTHR13929">
    <property type="entry name" value="1,4-DIHYDROXY-2-NAPHTHOATE OCTAPRENYLTRANSFERASE"/>
    <property type="match status" value="1"/>
</dbReference>
<feature type="transmembrane region" description="Helical" evidence="6">
    <location>
        <begin position="254"/>
        <end position="273"/>
    </location>
</feature>
<feature type="compositionally biased region" description="Low complexity" evidence="5">
    <location>
        <begin position="56"/>
        <end position="82"/>
    </location>
</feature>
<feature type="transmembrane region" description="Helical" evidence="6">
    <location>
        <begin position="404"/>
        <end position="426"/>
    </location>
</feature>
<dbReference type="PANTHER" id="PTHR13929:SF4">
    <property type="entry name" value="PRENYLTRANSFERASE-RELATED"/>
    <property type="match status" value="1"/>
</dbReference>
<accession>F4PW54</accession>
<dbReference type="GO" id="GO:0009234">
    <property type="term" value="P:menaquinone biosynthetic process"/>
    <property type="evidence" value="ECO:0007669"/>
    <property type="project" value="TreeGrafter"/>
</dbReference>
<keyword evidence="3 6" id="KW-1133">Transmembrane helix</keyword>
<gene>
    <name evidence="7" type="ORF">DFA_07339</name>
</gene>
<feature type="transmembrane region" description="Helical" evidence="6">
    <location>
        <begin position="229"/>
        <end position="247"/>
    </location>
</feature>
<protein>
    <recommendedName>
        <fullName evidence="9">UbiA prenyltransferase family protein</fullName>
    </recommendedName>
</protein>
<dbReference type="GeneID" id="14872359"/>
<feature type="transmembrane region" description="Helical" evidence="6">
    <location>
        <begin position="311"/>
        <end position="329"/>
    </location>
</feature>
<feature type="transmembrane region" description="Helical" evidence="6">
    <location>
        <begin position="175"/>
        <end position="195"/>
    </location>
</feature>
<dbReference type="Proteomes" id="UP000007797">
    <property type="component" value="Unassembled WGS sequence"/>
</dbReference>
<evidence type="ECO:0000256" key="4">
    <source>
        <dbReference type="ARBA" id="ARBA00023136"/>
    </source>
</evidence>
<evidence type="ECO:0000256" key="3">
    <source>
        <dbReference type="ARBA" id="ARBA00022989"/>
    </source>
</evidence>
<sequence>MLNITINGNDNVSGYGITNTDNCVKEGGGEVGLCLTIIDENKSIDNHNNTPPPLSPTTSSSTSSSSSSSTKPSPLKNNNNNNNKYYRLINDTTTFFRSCRIFSFLGVIVPINIFTFLYSVSLDHGSLFHQIGNHIHYNNPSNETDSLSLSTSSSSLIDSSSLPSIDIKWIKILELLELPVLCLLLSYFGHCIAYFTNSYIDYFSGVDRPETSYDRTLFDRISIQTLVRYIRVSFGLVILVGLVILYECSRLDRLWLMPFVFGYTLILLIGSLYTHLKYVAMGHIAYALYIFATTTMYSMLYTNQMPNQTSILYFVVIVLLYQLSIIGNYHRDLKEDSQAGILTISILLGEKYSLYLLISICLISHMFIVFLSIFTGNLWLLLSLFTLPLFSFFLAQAWRGNHYWLNYKLGIASALTIILFGLAIVFQLL</sequence>
<keyword evidence="4 6" id="KW-0472">Membrane</keyword>
<keyword evidence="2 6" id="KW-0812">Transmembrane</keyword>
<feature type="region of interest" description="Disordered" evidence="5">
    <location>
        <begin position="44"/>
        <end position="82"/>
    </location>
</feature>
<dbReference type="OrthoDB" id="203513at2759"/>
<feature type="transmembrane region" description="Helical" evidence="6">
    <location>
        <begin position="279"/>
        <end position="299"/>
    </location>
</feature>
<proteinExistence type="predicted"/>
<dbReference type="RefSeq" id="XP_004367201.1">
    <property type="nucleotide sequence ID" value="XM_004367144.1"/>
</dbReference>
<evidence type="ECO:0000256" key="5">
    <source>
        <dbReference type="SAM" id="MobiDB-lite"/>
    </source>
</evidence>
<dbReference type="GO" id="GO:0004659">
    <property type="term" value="F:prenyltransferase activity"/>
    <property type="evidence" value="ECO:0007669"/>
    <property type="project" value="InterPro"/>
</dbReference>
<dbReference type="STRING" id="1054147.F4PW54"/>
<dbReference type="Pfam" id="PF01040">
    <property type="entry name" value="UbiA"/>
    <property type="match status" value="1"/>
</dbReference>